<evidence type="ECO:0000256" key="5">
    <source>
        <dbReference type="ARBA" id="ARBA00022729"/>
    </source>
</evidence>
<organism evidence="16 18">
    <name type="scientific">Carya illinoinensis</name>
    <name type="common">Pecan</name>
    <dbReference type="NCBI Taxonomy" id="32201"/>
    <lineage>
        <taxon>Eukaryota</taxon>
        <taxon>Viridiplantae</taxon>
        <taxon>Streptophyta</taxon>
        <taxon>Embryophyta</taxon>
        <taxon>Tracheophyta</taxon>
        <taxon>Spermatophyta</taxon>
        <taxon>Magnoliopsida</taxon>
        <taxon>eudicotyledons</taxon>
        <taxon>Gunneridae</taxon>
        <taxon>Pentapetalae</taxon>
        <taxon>rosids</taxon>
        <taxon>fabids</taxon>
        <taxon>Fagales</taxon>
        <taxon>Juglandaceae</taxon>
        <taxon>Carya</taxon>
    </lineage>
</organism>
<dbReference type="InterPro" id="IPR024788">
    <property type="entry name" value="Malectin-like_Carb-bd_dom"/>
</dbReference>
<keyword evidence="3" id="KW-0808">Transferase</keyword>
<reference evidence="17" key="2">
    <citation type="submission" date="2021-01" db="EMBL/GenBank/DDBJ databases">
        <authorList>
            <person name="Lovell J.T."/>
            <person name="Bentley N."/>
            <person name="Bhattarai G."/>
            <person name="Jenkins J.W."/>
            <person name="Sreedasyam A."/>
            <person name="Alarcon Y."/>
            <person name="Bock C."/>
            <person name="Boston L."/>
            <person name="Carlson J."/>
            <person name="Cervantes K."/>
            <person name="Clermont K."/>
            <person name="Krom N."/>
            <person name="Kubenka K."/>
            <person name="Mamidi S."/>
            <person name="Mattison C."/>
            <person name="Monteros M."/>
            <person name="Pisani C."/>
            <person name="Plott C."/>
            <person name="Rajasekar S."/>
            <person name="Rhein H.S."/>
            <person name="Rohla C."/>
            <person name="Song M."/>
            <person name="Hilaire R.S."/>
            <person name="Shu S."/>
            <person name="Wells L."/>
            <person name="Wang X."/>
            <person name="Webber J."/>
            <person name="Heerema R.J."/>
            <person name="Klein P."/>
            <person name="Conner P."/>
            <person name="Grauke L."/>
            <person name="Grimwood J."/>
            <person name="Schmutz J."/>
            <person name="Randall J.J."/>
        </authorList>
    </citation>
    <scope>NUCLEOTIDE SEQUENCE</scope>
    <source>
        <tissue evidence="17">Leaf</tissue>
    </source>
</reference>
<dbReference type="EMBL" id="CM031812">
    <property type="protein sequence ID" value="KAG6656901.1"/>
    <property type="molecule type" value="Genomic_DNA"/>
</dbReference>
<keyword evidence="9 14" id="KW-1133">Transmembrane helix</keyword>
<accession>A0A8T1QRS6</accession>
<keyword evidence="5" id="KW-0732">Signal</keyword>
<dbReference type="EMBL" id="CM031828">
    <property type="protein sequence ID" value="KAG6716521.1"/>
    <property type="molecule type" value="Genomic_DNA"/>
</dbReference>
<keyword evidence="8 12" id="KW-0067">ATP-binding</keyword>
<gene>
    <name evidence="16" type="ORF">CIPAW_04G053200</name>
    <name evidence="17" type="ORF">I3842_04G053300</name>
</gene>
<dbReference type="Pfam" id="PF07714">
    <property type="entry name" value="PK_Tyr_Ser-Thr"/>
    <property type="match status" value="1"/>
</dbReference>
<keyword evidence="4 14" id="KW-0812">Transmembrane</keyword>
<dbReference type="FunFam" id="1.10.510.10:FF:000252">
    <property type="entry name" value="Receptor-like protein kinase FERONIA"/>
    <property type="match status" value="1"/>
</dbReference>
<evidence type="ECO:0000256" key="9">
    <source>
        <dbReference type="ARBA" id="ARBA00022989"/>
    </source>
</evidence>
<dbReference type="Proteomes" id="UP000811609">
    <property type="component" value="Chromosome 4"/>
</dbReference>
<evidence type="ECO:0000256" key="14">
    <source>
        <dbReference type="SAM" id="Phobius"/>
    </source>
</evidence>
<evidence type="ECO:0000256" key="4">
    <source>
        <dbReference type="ARBA" id="ARBA00022692"/>
    </source>
</evidence>
<evidence type="ECO:0000256" key="8">
    <source>
        <dbReference type="ARBA" id="ARBA00022840"/>
    </source>
</evidence>
<evidence type="ECO:0000256" key="11">
    <source>
        <dbReference type="ARBA" id="ARBA00023180"/>
    </source>
</evidence>
<dbReference type="EMBL" id="CM031828">
    <property type="protein sequence ID" value="KAG6716523.1"/>
    <property type="molecule type" value="Genomic_DNA"/>
</dbReference>
<evidence type="ECO:0000256" key="12">
    <source>
        <dbReference type="PROSITE-ProRule" id="PRU10141"/>
    </source>
</evidence>
<evidence type="ECO:0000256" key="13">
    <source>
        <dbReference type="SAM" id="MobiDB-lite"/>
    </source>
</evidence>
<feature type="domain" description="Protein kinase" evidence="15">
    <location>
        <begin position="559"/>
        <end position="835"/>
    </location>
</feature>
<dbReference type="EMBL" id="CM031828">
    <property type="protein sequence ID" value="KAG6716522.1"/>
    <property type="molecule type" value="Genomic_DNA"/>
</dbReference>
<dbReference type="FunFam" id="2.60.120.430:FF:000003">
    <property type="entry name" value="FERONIA receptor-like kinase"/>
    <property type="match status" value="1"/>
</dbReference>
<evidence type="ECO:0000256" key="7">
    <source>
        <dbReference type="ARBA" id="ARBA00022777"/>
    </source>
</evidence>
<dbReference type="GO" id="GO:0010038">
    <property type="term" value="P:response to metal ion"/>
    <property type="evidence" value="ECO:0007669"/>
    <property type="project" value="UniProtKB-ARBA"/>
</dbReference>
<dbReference type="InterPro" id="IPR045272">
    <property type="entry name" value="ANXUR1/2-like"/>
</dbReference>
<sequence length="901" mass="100388">MPHFSVPNNRFQALHPLPYSHATMSSTFLPRFTPLYVVFFLSHLSSTVDSGSPSPYNYPPTDYILLNCGSTANSTADGRTWTGEMSSDSLLIEQSPNQSSVAINTSEIGKLPFTTARVSLSPFTYVFPVTAGQKFIRLYFYPASHSGFDRSKAFFSVKAGPFTLLSNFNASLTADADEDPAETIFREYCVNTEEHQRFNIIFTPSPNVPNSYAFINGIEIWPMPSNLYYSPAEDQGFSLIGENNQYSIKKSTALETVYRLNVGGRSISPSEDTGMFRSWIQDDKYLKEHEGILFLPFNDTINLSFTKVPEYTAPAEVYRTARTMGTDSAINLSYNLTWEFSVDSGFYYFIRLHFCEFQPEINKAQDRRFRIFIANYTAEKRAADVIQWGGGEKGVPVYRDYAVFMVDKLGSHRKVNLYIAIGAEPQWTTYHDAILNGAEIFKVSDIDSNNLAGPNPDPLPLPPQIAPPRPSSKLKNNETKIIVVATGGVAGFVIASFVALLIFWRRKRVKDSNSTSGTTWWAPFSCSTTKSTKTYGSSLPTSLSRYFSLAEIRAATHNFDDVFIIGVGGFGKVYKGYIDDGTHQVAIKRLAPGSQQGAHEFETEIEMLSQLRHLHLVSLIGYCNDGNEMILVYDYMARGTLRDHLYNTNNPPLSWKQRLRICIGAAQGLNYLHTGAKHMIIHRDVKTTNILLDDDWVAKVSDFGLSKMGPTRVSKAHVSTVVKGSFGYLDPEYFRRQQLTEKSDVYSFGVVLCEVLSARPPISRTAKMKQAVGLAEWARQSYKNGKLDQIVDPALEAQVAPECLKKFGDIAVNCLLDNGVERPSMNDVVWSLEFALQLQESIDKDGERGVAETEMVDAGKALCLPQSKGDYSDNLFSSCGRHVSSSSSRGTITSSEEPSNL</sequence>
<dbReference type="PROSITE" id="PS00108">
    <property type="entry name" value="PROTEIN_KINASE_ST"/>
    <property type="match status" value="1"/>
</dbReference>
<dbReference type="SMART" id="SM00220">
    <property type="entry name" value="S_TKc"/>
    <property type="match status" value="1"/>
</dbReference>
<dbReference type="GO" id="GO:0005524">
    <property type="term" value="F:ATP binding"/>
    <property type="evidence" value="ECO:0007669"/>
    <property type="project" value="UniProtKB-UniRule"/>
</dbReference>
<comment type="caution">
    <text evidence="16">The sequence shown here is derived from an EMBL/GenBank/DDBJ whole genome shotgun (WGS) entry which is preliminary data.</text>
</comment>
<evidence type="ECO:0000313" key="17">
    <source>
        <dbReference type="EMBL" id="KAG6716518.1"/>
    </source>
</evidence>
<evidence type="ECO:0000256" key="3">
    <source>
        <dbReference type="ARBA" id="ARBA00022679"/>
    </source>
</evidence>
<keyword evidence="10 14" id="KW-0472">Membrane</keyword>
<keyword evidence="7" id="KW-0418">Kinase</keyword>
<protein>
    <recommendedName>
        <fullName evidence="15">Protein kinase domain-containing protein</fullName>
    </recommendedName>
</protein>
<keyword evidence="11" id="KW-0325">Glycoprotein</keyword>
<proteinExistence type="predicted"/>
<dbReference type="GO" id="GO:0016020">
    <property type="term" value="C:membrane"/>
    <property type="evidence" value="ECO:0007669"/>
    <property type="project" value="UniProtKB-SubCell"/>
</dbReference>
<dbReference type="PANTHER" id="PTHR34590">
    <property type="entry name" value="OS03G0124300 PROTEIN-RELATED"/>
    <property type="match status" value="1"/>
</dbReference>
<dbReference type="InterPro" id="IPR017441">
    <property type="entry name" value="Protein_kinase_ATP_BS"/>
</dbReference>
<reference evidence="16" key="1">
    <citation type="submission" date="2020-12" db="EMBL/GenBank/DDBJ databases">
        <title>WGS assembly of Carya illinoinensis cv. Pawnee.</title>
        <authorList>
            <person name="Platts A."/>
            <person name="Shu S."/>
            <person name="Wright S."/>
            <person name="Barry K."/>
            <person name="Edger P."/>
            <person name="Pires J.C."/>
            <person name="Schmutz J."/>
        </authorList>
    </citation>
    <scope>NUCLEOTIDE SEQUENCE</scope>
    <source>
        <tissue evidence="16">Leaf</tissue>
    </source>
</reference>
<evidence type="ECO:0000256" key="6">
    <source>
        <dbReference type="ARBA" id="ARBA00022741"/>
    </source>
</evidence>
<evidence type="ECO:0000256" key="2">
    <source>
        <dbReference type="ARBA" id="ARBA00022527"/>
    </source>
</evidence>
<feature type="transmembrane region" description="Helical" evidence="14">
    <location>
        <begin position="481"/>
        <end position="504"/>
    </location>
</feature>
<dbReference type="FunFam" id="3.30.200.20:FF:000039">
    <property type="entry name" value="receptor-like protein kinase FERONIA"/>
    <property type="match status" value="1"/>
</dbReference>
<dbReference type="FunFam" id="2.60.120.430:FF:000007">
    <property type="entry name" value="FERONIA receptor-like kinase"/>
    <property type="match status" value="1"/>
</dbReference>
<dbReference type="InterPro" id="IPR000719">
    <property type="entry name" value="Prot_kinase_dom"/>
</dbReference>
<dbReference type="GO" id="GO:0004674">
    <property type="term" value="F:protein serine/threonine kinase activity"/>
    <property type="evidence" value="ECO:0007669"/>
    <property type="project" value="UniProtKB-KW"/>
</dbReference>
<feature type="region of interest" description="Disordered" evidence="13">
    <location>
        <begin position="880"/>
        <end position="901"/>
    </location>
</feature>
<evidence type="ECO:0000313" key="18">
    <source>
        <dbReference type="Proteomes" id="UP000811609"/>
    </source>
</evidence>
<feature type="compositionally biased region" description="Low complexity" evidence="13">
    <location>
        <begin position="880"/>
        <end position="895"/>
    </location>
</feature>
<dbReference type="InterPro" id="IPR008271">
    <property type="entry name" value="Ser/Thr_kinase_AS"/>
</dbReference>
<dbReference type="CDD" id="cd14066">
    <property type="entry name" value="STKc_IRAK"/>
    <property type="match status" value="1"/>
</dbReference>
<evidence type="ECO:0000256" key="10">
    <source>
        <dbReference type="ARBA" id="ARBA00023136"/>
    </source>
</evidence>
<dbReference type="Pfam" id="PF12819">
    <property type="entry name" value="Malectin_like"/>
    <property type="match status" value="1"/>
</dbReference>
<dbReference type="EMBL" id="CM031828">
    <property type="protein sequence ID" value="KAG6716524.1"/>
    <property type="molecule type" value="Genomic_DNA"/>
</dbReference>
<feature type="binding site" evidence="12">
    <location>
        <position position="588"/>
    </location>
    <ligand>
        <name>ATP</name>
        <dbReference type="ChEBI" id="CHEBI:30616"/>
    </ligand>
</feature>
<dbReference type="GO" id="GO:0004714">
    <property type="term" value="F:transmembrane receptor protein tyrosine kinase activity"/>
    <property type="evidence" value="ECO:0007669"/>
    <property type="project" value="InterPro"/>
</dbReference>
<keyword evidence="18" id="KW-1185">Reference proteome</keyword>
<dbReference type="PROSITE" id="PS50011">
    <property type="entry name" value="PROTEIN_KINASE_DOM"/>
    <property type="match status" value="1"/>
</dbReference>
<dbReference type="EMBL" id="CM031828">
    <property type="protein sequence ID" value="KAG6716520.1"/>
    <property type="molecule type" value="Genomic_DNA"/>
</dbReference>
<dbReference type="AlphaFoldDB" id="A0A8T1QRS6"/>
<dbReference type="EMBL" id="CM031828">
    <property type="protein sequence ID" value="KAG6716518.1"/>
    <property type="molecule type" value="Genomic_DNA"/>
</dbReference>
<keyword evidence="6 12" id="KW-0547">Nucleotide-binding</keyword>
<dbReference type="PANTHER" id="PTHR34590:SF15">
    <property type="entry name" value="PROTEIN KINASE DOMAIN-CONTAINING PROTEIN"/>
    <property type="match status" value="1"/>
</dbReference>
<keyword evidence="2" id="KW-0723">Serine/threonine-protein kinase</keyword>
<evidence type="ECO:0000313" key="16">
    <source>
        <dbReference type="EMBL" id="KAG6656901.1"/>
    </source>
</evidence>
<name>A0A8T1QRS6_CARIL</name>
<evidence type="ECO:0000256" key="1">
    <source>
        <dbReference type="ARBA" id="ARBA00004479"/>
    </source>
</evidence>
<dbReference type="PROSITE" id="PS00107">
    <property type="entry name" value="PROTEIN_KINASE_ATP"/>
    <property type="match status" value="1"/>
</dbReference>
<comment type="subcellular location">
    <subcellularLocation>
        <location evidence="1">Membrane</location>
        <topology evidence="1">Single-pass type I membrane protein</topology>
    </subcellularLocation>
</comment>
<dbReference type="Proteomes" id="UP000811246">
    <property type="component" value="Chromosome 4"/>
</dbReference>
<evidence type="ECO:0000259" key="15">
    <source>
        <dbReference type="PROSITE" id="PS50011"/>
    </source>
</evidence>
<dbReference type="InterPro" id="IPR001245">
    <property type="entry name" value="Ser-Thr/Tyr_kinase_cat_dom"/>
</dbReference>
<dbReference type="EMBL" id="CM031812">
    <property type="protein sequence ID" value="KAG6656902.1"/>
    <property type="molecule type" value="Genomic_DNA"/>
</dbReference>